<accession>A0A3E3J572</accession>
<dbReference type="AlphaFoldDB" id="A0A3E3J572"/>
<dbReference type="InterPro" id="IPR008979">
    <property type="entry name" value="Galactose-bd-like_sf"/>
</dbReference>
<gene>
    <name evidence="3" type="ORF">DWY69_00670</name>
</gene>
<evidence type="ECO:0000313" key="3">
    <source>
        <dbReference type="EMBL" id="RGE74517.1"/>
    </source>
</evidence>
<dbReference type="Proteomes" id="UP000261166">
    <property type="component" value="Unassembled WGS sequence"/>
</dbReference>
<dbReference type="Gene3D" id="2.60.420.10">
    <property type="entry name" value="Maltose phosphorylase, domain 3"/>
    <property type="match status" value="1"/>
</dbReference>
<dbReference type="SUPFAM" id="SSF49785">
    <property type="entry name" value="Galactose-binding domain-like"/>
    <property type="match status" value="1"/>
</dbReference>
<dbReference type="Gene3D" id="1.50.10.10">
    <property type="match status" value="1"/>
</dbReference>
<dbReference type="EMBL" id="QVLU01000001">
    <property type="protein sequence ID" value="RGE74517.1"/>
    <property type="molecule type" value="Genomic_DNA"/>
</dbReference>
<dbReference type="PANTHER" id="PTHR34987:SF2">
    <property type="entry name" value="B, PUTATIVE (AFU_ORTHOLOGUE AFUA_7G05040)-RELATED"/>
    <property type="match status" value="1"/>
</dbReference>
<comment type="caution">
    <text evidence="3">The sequence shown here is derived from an EMBL/GenBank/DDBJ whole genome shotgun (WGS) entry which is preliminary data.</text>
</comment>
<dbReference type="OrthoDB" id="9815108at2"/>
<evidence type="ECO:0000259" key="2">
    <source>
        <dbReference type="Pfam" id="PF17390"/>
    </source>
</evidence>
<feature type="domain" description="Alpha-L-rhamnosidase six-hairpin glycosidase" evidence="1">
    <location>
        <begin position="387"/>
        <end position="715"/>
    </location>
</feature>
<dbReference type="GO" id="GO:0005975">
    <property type="term" value="P:carbohydrate metabolic process"/>
    <property type="evidence" value="ECO:0007669"/>
    <property type="project" value="InterPro"/>
</dbReference>
<dbReference type="RefSeq" id="WP_117530424.1">
    <property type="nucleotide sequence ID" value="NZ_JBKUNB010000021.1"/>
</dbReference>
<evidence type="ECO:0008006" key="5">
    <source>
        <dbReference type="Google" id="ProtNLM"/>
    </source>
</evidence>
<dbReference type="InterPro" id="IPR008928">
    <property type="entry name" value="6-hairpin_glycosidase_sf"/>
</dbReference>
<dbReference type="SUPFAM" id="SSF48208">
    <property type="entry name" value="Six-hairpin glycosidases"/>
    <property type="match status" value="1"/>
</dbReference>
<dbReference type="PANTHER" id="PTHR34987">
    <property type="entry name" value="C, PUTATIVE (AFU_ORTHOLOGUE AFUA_3G02880)-RELATED"/>
    <property type="match status" value="1"/>
</dbReference>
<dbReference type="Gene3D" id="2.60.120.260">
    <property type="entry name" value="Galactose-binding domain-like"/>
    <property type="match status" value="2"/>
</dbReference>
<proteinExistence type="predicted"/>
<dbReference type="InterPro" id="IPR035398">
    <property type="entry name" value="Bac_rhamnosid_C"/>
</dbReference>
<dbReference type="InterPro" id="IPR012341">
    <property type="entry name" value="6hp_glycosidase-like_sf"/>
</dbReference>
<evidence type="ECO:0000259" key="1">
    <source>
        <dbReference type="Pfam" id="PF17389"/>
    </source>
</evidence>
<dbReference type="Pfam" id="PF17389">
    <property type="entry name" value="Bac_rhamnosid6H"/>
    <property type="match status" value="1"/>
</dbReference>
<evidence type="ECO:0000313" key="4">
    <source>
        <dbReference type="Proteomes" id="UP000261166"/>
    </source>
</evidence>
<name>A0A3E3J572_9FIRM</name>
<protein>
    <recommendedName>
        <fullName evidence="5">Alpha-L-rhamnosidase</fullName>
    </recommendedName>
</protein>
<reference evidence="3 4" key="1">
    <citation type="submission" date="2018-08" db="EMBL/GenBank/DDBJ databases">
        <title>A genome reference for cultivated species of the human gut microbiota.</title>
        <authorList>
            <person name="Zou Y."/>
            <person name="Xue W."/>
            <person name="Luo G."/>
        </authorList>
    </citation>
    <scope>NUCLEOTIDE SEQUENCE [LARGE SCALE GENOMIC DNA]</scope>
    <source>
        <strain evidence="3 4">AF26-4BH</strain>
    </source>
</reference>
<dbReference type="InterPro" id="IPR035396">
    <property type="entry name" value="Bac_rhamnosid6H"/>
</dbReference>
<dbReference type="Pfam" id="PF17390">
    <property type="entry name" value="Bac_rhamnosid_C"/>
    <property type="match status" value="1"/>
</dbReference>
<feature type="domain" description="Alpha-L-rhamnosidase C-terminal" evidence="2">
    <location>
        <begin position="724"/>
        <end position="781"/>
    </location>
</feature>
<sequence>MNTIITGTEDKEALYESRIWTPDWQAEDSLVPRIVCFRKVISSDSVPENGILKISADSRYKLYINGRFIQEGPCKANKGSWYYEECRLKPYIRAGENCIAVEVLRYPEDFGRRNHSLLRTGLPFLYVLGEVCLDGVMKVFLKGASGWKCMQNKNIIFQGEDTVPAPLHIIENTTGNLLMTGWKQAGFVDTDWMAASEYEFNRMKLSDSPREMKKSPIPHQRHVKRLFRGVLVIRCWETKAGGHAGKQMVYRNMEELLSGKSPLTIPAGFHLIVDLDAGELMTGYPVMEILGGKGSDIRVLYTESYVYPDGRGGYIKGDRSCWQHGELHGSEDQYHVEGYGTKIMPEIYEPFWFRTFRYVRLDVVAHTQLQIGSFAYMETGYPLNAVTEVETSDASLKPVWDISLRTLRRCMHETYIDCPYYEQLQYAMDSRLEILYTYMVSGDDRLARKCMEDFRCSAHADGMINSCSPALREHVIPGFSIYYIMMVYDHMMYFGDRGLVKTHLPAIDSILHFFDARLDDRKLAGKTGGVNQRQNYWSFIDWTEEWQGTTGVPTAIRKGPVTMESLLYILGLQCAAALSEFAGRRDTGAEYLARAETVKLAVKSCCTGEDGLLQDGPGVPEYSVHCQVFGVLSGVLSMEDGKRLLEKTVGNKAYSQCSVAMTYYLFRALEKVGLYEKTDKLWDTWRDMVSKNMTTCVENNTDERSDCHAWASVILYELPAVVLGVRPAEPGFQSIRIHPVPGAFTSARGTVITPGGMVRVQWKKENGKLSLSYSVPEGVTVKEE</sequence>
<organism evidence="3 4">
    <name type="scientific">Eisenbergiella massiliensis</name>
    <dbReference type="NCBI Taxonomy" id="1720294"/>
    <lineage>
        <taxon>Bacteria</taxon>
        <taxon>Bacillati</taxon>
        <taxon>Bacillota</taxon>
        <taxon>Clostridia</taxon>
        <taxon>Lachnospirales</taxon>
        <taxon>Lachnospiraceae</taxon>
        <taxon>Eisenbergiella</taxon>
    </lineage>
</organism>